<proteinExistence type="predicted"/>
<protein>
    <submittedName>
        <fullName evidence="2">ATP-grasp domain-containing protein</fullName>
    </submittedName>
</protein>
<keyword evidence="3" id="KW-1185">Reference proteome</keyword>
<sequence>MMYTILFPSDYFNRNKIDAELEQEYEAAIKAGFDVMLFDYSSWFESKKLVLNQNVDCDLVLYRGWMMKPELYCEFEKQLKGLGYYVIVDSSSYKRLHEFVNVYPIIRNDTAPMMKFPLHTRMDVKFLQDIFGRFMVKDYVKSVKGSDFPVYFDSTITQSEFDGWMEKFYQYRGDLLTGGICIKKYLDLKKYDSHTNEYRAFYYHNELMILMKSSNQSDACCNPPFELIHKYKILDSPFFTLDFAQLEDDSWIIIESGDGQVSGITDSSQTETFYRMLKEKN</sequence>
<evidence type="ECO:0000313" key="2">
    <source>
        <dbReference type="EMBL" id="MBC6012396.1"/>
    </source>
</evidence>
<name>A0ABR7KI25_9FIRM</name>
<dbReference type="EMBL" id="JACRWH010000022">
    <property type="protein sequence ID" value="MBC6012396.1"/>
    <property type="molecule type" value="Genomic_DNA"/>
</dbReference>
<dbReference type="Pfam" id="PF14243">
    <property type="entry name" value="R2K_3"/>
    <property type="match status" value="1"/>
</dbReference>
<reference evidence="2 3" key="1">
    <citation type="submission" date="2020-08" db="EMBL/GenBank/DDBJ databases">
        <authorList>
            <person name="Liu C."/>
            <person name="Sun Q."/>
        </authorList>
    </citation>
    <scope>NUCLEOTIDE SEQUENCE [LARGE SCALE GENOMIC DNA]</scope>
    <source>
        <strain evidence="2 3">L34</strain>
    </source>
</reference>
<evidence type="ECO:0000259" key="1">
    <source>
        <dbReference type="Pfam" id="PF14243"/>
    </source>
</evidence>
<dbReference type="InterPro" id="IPR025643">
    <property type="entry name" value="R2K_3"/>
</dbReference>
<comment type="caution">
    <text evidence="2">The sequence shown here is derived from an EMBL/GenBank/DDBJ whole genome shotgun (WGS) entry which is preliminary data.</text>
</comment>
<feature type="domain" description="ATP-grasp" evidence="1">
    <location>
        <begin position="131"/>
        <end position="277"/>
    </location>
</feature>
<dbReference type="Proteomes" id="UP000649075">
    <property type="component" value="Unassembled WGS sequence"/>
</dbReference>
<organism evidence="2 3">
    <name type="scientific">Holdemanella hominis</name>
    <dbReference type="NCBI Taxonomy" id="2764327"/>
    <lineage>
        <taxon>Bacteria</taxon>
        <taxon>Bacillati</taxon>
        <taxon>Bacillota</taxon>
        <taxon>Erysipelotrichia</taxon>
        <taxon>Erysipelotrichales</taxon>
        <taxon>Erysipelotrichaceae</taxon>
        <taxon>Holdemanella</taxon>
    </lineage>
</organism>
<evidence type="ECO:0000313" key="3">
    <source>
        <dbReference type="Proteomes" id="UP000649075"/>
    </source>
</evidence>
<accession>A0ABR7KI25</accession>
<gene>
    <name evidence="2" type="ORF">H8911_06555</name>
</gene>